<dbReference type="AlphaFoldDB" id="A0A8S1MSS4"/>
<organism evidence="1 2">
    <name type="scientific">Paramecium sonneborni</name>
    <dbReference type="NCBI Taxonomy" id="65129"/>
    <lineage>
        <taxon>Eukaryota</taxon>
        <taxon>Sar</taxon>
        <taxon>Alveolata</taxon>
        <taxon>Ciliophora</taxon>
        <taxon>Intramacronucleata</taxon>
        <taxon>Oligohymenophorea</taxon>
        <taxon>Peniculida</taxon>
        <taxon>Parameciidae</taxon>
        <taxon>Paramecium</taxon>
    </lineage>
</organism>
<reference evidence="1" key="1">
    <citation type="submission" date="2021-01" db="EMBL/GenBank/DDBJ databases">
        <authorList>
            <consortium name="Genoscope - CEA"/>
            <person name="William W."/>
        </authorList>
    </citation>
    <scope>NUCLEOTIDE SEQUENCE</scope>
</reference>
<dbReference type="EMBL" id="CAJJDN010000044">
    <property type="protein sequence ID" value="CAD8082749.1"/>
    <property type="molecule type" value="Genomic_DNA"/>
</dbReference>
<dbReference type="Proteomes" id="UP000692954">
    <property type="component" value="Unassembled WGS sequence"/>
</dbReference>
<sequence>MDQDSNKKPKFIKNYQKANHTSQKLQAQNLSSLKYVLQELQKIKKTPSTSLHTTASKRNQQSQYKDNIEVQTPQTSYRSRLSLTKRNEWIDLINQKSQQNLQSDQISITEYRTKIQMDCFFQNDWKQPYYKQEKIKQINQKINQYQPNDDINSWKQLVDKRLHQRIS</sequence>
<proteinExistence type="predicted"/>
<evidence type="ECO:0000313" key="1">
    <source>
        <dbReference type="EMBL" id="CAD8082749.1"/>
    </source>
</evidence>
<keyword evidence="2" id="KW-1185">Reference proteome</keyword>
<dbReference type="OrthoDB" id="306674at2759"/>
<comment type="caution">
    <text evidence="1">The sequence shown here is derived from an EMBL/GenBank/DDBJ whole genome shotgun (WGS) entry which is preliminary data.</text>
</comment>
<name>A0A8S1MSS4_9CILI</name>
<gene>
    <name evidence="1" type="ORF">PSON_ATCC_30995.1.T0440028</name>
</gene>
<accession>A0A8S1MSS4</accession>
<evidence type="ECO:0000313" key="2">
    <source>
        <dbReference type="Proteomes" id="UP000692954"/>
    </source>
</evidence>
<protein>
    <submittedName>
        <fullName evidence="1">Uncharacterized protein</fullName>
    </submittedName>
</protein>